<keyword evidence="2" id="KW-1185">Reference proteome</keyword>
<evidence type="ECO:0000313" key="2">
    <source>
        <dbReference type="Proteomes" id="UP001614394"/>
    </source>
</evidence>
<organism evidence="1 2">
    <name type="scientific">Streptomyces fildesensis</name>
    <dbReference type="NCBI Taxonomy" id="375757"/>
    <lineage>
        <taxon>Bacteria</taxon>
        <taxon>Bacillati</taxon>
        <taxon>Actinomycetota</taxon>
        <taxon>Actinomycetes</taxon>
        <taxon>Kitasatosporales</taxon>
        <taxon>Streptomycetaceae</taxon>
        <taxon>Streptomyces</taxon>
    </lineage>
</organism>
<evidence type="ECO:0000313" key="1">
    <source>
        <dbReference type="EMBL" id="MFI9101277.1"/>
    </source>
</evidence>
<sequence length="126" mass="13950">MGVHRTHYVCLPCRASYKQEYGPERARRCPRCAAELIHAGSAFAAPRRSDAPAWRALTVLLTAGVGFHQSCCGGPGFRPRTPREVRERLAHAAATGEPVVRALTRYDLSFADRRPGKPGSRPLERR</sequence>
<reference evidence="1 2" key="1">
    <citation type="submission" date="2024-10" db="EMBL/GenBank/DDBJ databases">
        <title>The Natural Products Discovery Center: Release of the First 8490 Sequenced Strains for Exploring Actinobacteria Biosynthetic Diversity.</title>
        <authorList>
            <person name="Kalkreuter E."/>
            <person name="Kautsar S.A."/>
            <person name="Yang D."/>
            <person name="Bader C.D."/>
            <person name="Teijaro C.N."/>
            <person name="Fluegel L."/>
            <person name="Davis C.M."/>
            <person name="Simpson J.R."/>
            <person name="Lauterbach L."/>
            <person name="Steele A.D."/>
            <person name="Gui C."/>
            <person name="Meng S."/>
            <person name="Li G."/>
            <person name="Viehrig K."/>
            <person name="Ye F."/>
            <person name="Su P."/>
            <person name="Kiefer A.F."/>
            <person name="Nichols A."/>
            <person name="Cepeda A.J."/>
            <person name="Yan W."/>
            <person name="Fan B."/>
            <person name="Jiang Y."/>
            <person name="Adhikari A."/>
            <person name="Zheng C.-J."/>
            <person name="Schuster L."/>
            <person name="Cowan T.M."/>
            <person name="Smanski M.J."/>
            <person name="Chevrette M.G."/>
            <person name="De Carvalho L.P.S."/>
            <person name="Shen B."/>
        </authorList>
    </citation>
    <scope>NUCLEOTIDE SEQUENCE [LARGE SCALE GENOMIC DNA]</scope>
    <source>
        <strain evidence="1 2">NPDC053399</strain>
    </source>
</reference>
<dbReference type="RefSeq" id="WP_399647580.1">
    <property type="nucleotide sequence ID" value="NZ_JBITYG010000003.1"/>
</dbReference>
<comment type="caution">
    <text evidence="1">The sequence shown here is derived from an EMBL/GenBank/DDBJ whole genome shotgun (WGS) entry which is preliminary data.</text>
</comment>
<name>A0ABW8C5U1_9ACTN</name>
<dbReference type="Proteomes" id="UP001614394">
    <property type="component" value="Unassembled WGS sequence"/>
</dbReference>
<protein>
    <submittedName>
        <fullName evidence="1">Deoxyxylulose-5-phosphate synthase</fullName>
    </submittedName>
</protein>
<gene>
    <name evidence="1" type="ORF">ACIGXA_12200</name>
</gene>
<proteinExistence type="predicted"/>
<dbReference type="EMBL" id="JBITYG010000003">
    <property type="protein sequence ID" value="MFI9101277.1"/>
    <property type="molecule type" value="Genomic_DNA"/>
</dbReference>
<accession>A0ABW8C5U1</accession>